<reference evidence="2 3" key="1">
    <citation type="submission" date="2021-06" db="EMBL/GenBank/DDBJ databases">
        <title>Genome sequence of Babesia caballi.</title>
        <authorList>
            <person name="Yamagishi J."/>
            <person name="Kidaka T."/>
            <person name="Ochi A."/>
        </authorList>
    </citation>
    <scope>NUCLEOTIDE SEQUENCE [LARGE SCALE GENOMIC DNA]</scope>
    <source>
        <strain evidence="2">USDA-D6B2</strain>
    </source>
</reference>
<organism evidence="2 3">
    <name type="scientific">Babesia caballi</name>
    <dbReference type="NCBI Taxonomy" id="5871"/>
    <lineage>
        <taxon>Eukaryota</taxon>
        <taxon>Sar</taxon>
        <taxon>Alveolata</taxon>
        <taxon>Apicomplexa</taxon>
        <taxon>Aconoidasida</taxon>
        <taxon>Piroplasmida</taxon>
        <taxon>Babesiidae</taxon>
        <taxon>Babesia</taxon>
    </lineage>
</organism>
<name>A0AAV4LQ21_BABCB</name>
<dbReference type="AlphaFoldDB" id="A0AAV4LQ21"/>
<evidence type="ECO:0000313" key="2">
    <source>
        <dbReference type="EMBL" id="GIX61590.1"/>
    </source>
</evidence>
<evidence type="ECO:0000256" key="1">
    <source>
        <dbReference type="SAM" id="Phobius"/>
    </source>
</evidence>
<dbReference type="RefSeq" id="XP_067713661.1">
    <property type="nucleotide sequence ID" value="XM_067857560.1"/>
</dbReference>
<proteinExistence type="predicted"/>
<gene>
    <name evidence="2" type="ORF">BcabD6B2_10250</name>
</gene>
<evidence type="ECO:0000313" key="3">
    <source>
        <dbReference type="Proteomes" id="UP001497744"/>
    </source>
</evidence>
<keyword evidence="1" id="KW-1133">Transmembrane helix</keyword>
<dbReference type="GeneID" id="94193073"/>
<feature type="transmembrane region" description="Helical" evidence="1">
    <location>
        <begin position="290"/>
        <end position="315"/>
    </location>
</feature>
<dbReference type="EMBL" id="BPLF01000001">
    <property type="protein sequence ID" value="GIX61590.1"/>
    <property type="molecule type" value="Genomic_DNA"/>
</dbReference>
<keyword evidence="1" id="KW-0812">Transmembrane</keyword>
<comment type="caution">
    <text evidence="2">The sequence shown here is derived from an EMBL/GenBank/DDBJ whole genome shotgun (WGS) entry which is preliminary data.</text>
</comment>
<keyword evidence="1" id="KW-0472">Membrane</keyword>
<dbReference type="Proteomes" id="UP001497744">
    <property type="component" value="Unassembled WGS sequence"/>
</dbReference>
<protein>
    <submittedName>
        <fullName evidence="2">Extracellular matrix-binding ebh, putative</fullName>
    </submittedName>
</protein>
<accession>A0AAV4LQ21</accession>
<keyword evidence="3" id="KW-1185">Reference proteome</keyword>
<sequence length="354" mass="39550">MGFQATHLRQNAANGARVYLVLKAICGNFSSPIRQLCEKLGCLSKRTPRTLGDMFGFTWHLKGQLFKQGNQGNITSAGWFSELKDKLPFSYELKNESGENLKKFVGTNHQAHNSSAADLTALRSSGCNQLSKTCGPYLSPLTLSNGATFGKPAPYASTYLSWMFYLTDDLQSGFQEFLDEFKNIDCTKTGCRTSSSNTKCDKAHSPGKHGTSDECTCDSVVHCGGVLPVLYRYGFQFYSPYTLSGWKEGKDQTKRNCHKCHSALSNVLSPDAPLTKLLETIDSFLYLFRYYFLSNLSGFWSIYVCVILYTFFFLVDTLHLRSHLKLTSSHTIPPLILLTSGTHLPITKLTYITQ</sequence>